<accession>A0ABR4WFU5</accession>
<dbReference type="InterPro" id="IPR002109">
    <property type="entry name" value="Glutaredoxin"/>
</dbReference>
<proteinExistence type="inferred from homology"/>
<keyword evidence="5 6" id="KW-0676">Redox-active center</keyword>
<reference evidence="8 9" key="1">
    <citation type="submission" date="2012-09" db="EMBL/GenBank/DDBJ databases">
        <title>Genome Sequence of alkane-degrading Bacterium Alcanivorax jadensis T9.</title>
        <authorList>
            <person name="Lai Q."/>
            <person name="Shao Z."/>
        </authorList>
    </citation>
    <scope>NUCLEOTIDE SEQUENCE [LARGE SCALE GENOMIC DNA]</scope>
    <source>
        <strain evidence="8 9">T9</strain>
    </source>
</reference>
<gene>
    <name evidence="8" type="ORF">T9A_00738</name>
</gene>
<keyword evidence="3 6" id="KW-0249">Electron transport</keyword>
<feature type="domain" description="Glutaredoxin" evidence="7">
    <location>
        <begin position="4"/>
        <end position="62"/>
    </location>
</feature>
<comment type="function">
    <text evidence="6">Has a glutathione-disulfide oxidoreductase activity in the presence of NADPH and glutathione reductase. Reduces low molecular weight disulfides and proteins.</text>
</comment>
<comment type="similarity">
    <text evidence="1 6">Belongs to the glutaredoxin family.</text>
</comment>
<name>A0ABR4WFU5_9GAMM</name>
<evidence type="ECO:0000256" key="4">
    <source>
        <dbReference type="ARBA" id="ARBA00023157"/>
    </source>
</evidence>
<dbReference type="PROSITE" id="PS51354">
    <property type="entry name" value="GLUTAREDOXIN_2"/>
    <property type="match status" value="1"/>
</dbReference>
<evidence type="ECO:0000259" key="7">
    <source>
        <dbReference type="Pfam" id="PF00462"/>
    </source>
</evidence>
<sequence>MAKVELYTTGWCPFCVRAKQLLNSKNIPYHDTDVDREPDQRAVMMQRGGARTVPQIFIDDRPIGGCDELYALERAGELDSLLGANSGESGTK</sequence>
<organism evidence="8 9">
    <name type="scientific">Alcanivorax jadensis T9</name>
    <dbReference type="NCBI Taxonomy" id="1177181"/>
    <lineage>
        <taxon>Bacteria</taxon>
        <taxon>Pseudomonadati</taxon>
        <taxon>Pseudomonadota</taxon>
        <taxon>Gammaproteobacteria</taxon>
        <taxon>Oceanospirillales</taxon>
        <taxon>Alcanivoracaceae</taxon>
        <taxon>Alcanivorax</taxon>
    </lineage>
</organism>
<dbReference type="SUPFAM" id="SSF52833">
    <property type="entry name" value="Thioredoxin-like"/>
    <property type="match status" value="1"/>
</dbReference>
<keyword evidence="9" id="KW-1185">Reference proteome</keyword>
<keyword evidence="2 6" id="KW-0813">Transport</keyword>
<dbReference type="CDD" id="cd03418">
    <property type="entry name" value="GRX_GRXb_1_3_like"/>
    <property type="match status" value="1"/>
</dbReference>
<evidence type="ECO:0000256" key="5">
    <source>
        <dbReference type="ARBA" id="ARBA00023284"/>
    </source>
</evidence>
<keyword evidence="4" id="KW-1015">Disulfide bond</keyword>
<dbReference type="Gene3D" id="3.40.30.10">
    <property type="entry name" value="Glutaredoxin"/>
    <property type="match status" value="1"/>
</dbReference>
<dbReference type="EMBL" id="ARXU01000002">
    <property type="protein sequence ID" value="KGD62447.1"/>
    <property type="molecule type" value="Genomic_DNA"/>
</dbReference>
<dbReference type="RefSeq" id="WP_035245182.1">
    <property type="nucleotide sequence ID" value="NZ_ARXU01000002.1"/>
</dbReference>
<keyword evidence="6" id="KW-0963">Cytoplasm</keyword>
<dbReference type="InterPro" id="IPR011767">
    <property type="entry name" value="GLR_AS"/>
</dbReference>
<evidence type="ECO:0000313" key="8">
    <source>
        <dbReference type="EMBL" id="KGD62447.1"/>
    </source>
</evidence>
<dbReference type="InterPro" id="IPR014025">
    <property type="entry name" value="Glutaredoxin_subgr"/>
</dbReference>
<protein>
    <recommendedName>
        <fullName evidence="6">Glutaredoxin</fullName>
    </recommendedName>
</protein>
<dbReference type="PANTHER" id="PTHR45694">
    <property type="entry name" value="GLUTAREDOXIN 2"/>
    <property type="match status" value="1"/>
</dbReference>
<dbReference type="Pfam" id="PF00462">
    <property type="entry name" value="Glutaredoxin"/>
    <property type="match status" value="1"/>
</dbReference>
<dbReference type="NCBIfam" id="TIGR02181">
    <property type="entry name" value="GRX_bact"/>
    <property type="match status" value="1"/>
</dbReference>
<dbReference type="Proteomes" id="UP000029443">
    <property type="component" value="Unassembled WGS sequence"/>
</dbReference>
<evidence type="ECO:0000256" key="2">
    <source>
        <dbReference type="ARBA" id="ARBA00022448"/>
    </source>
</evidence>
<dbReference type="PROSITE" id="PS00195">
    <property type="entry name" value="GLUTAREDOXIN_1"/>
    <property type="match status" value="1"/>
</dbReference>
<evidence type="ECO:0000256" key="1">
    <source>
        <dbReference type="ARBA" id="ARBA00007787"/>
    </source>
</evidence>
<dbReference type="PRINTS" id="PR00160">
    <property type="entry name" value="GLUTAREDOXIN"/>
</dbReference>
<dbReference type="InterPro" id="IPR011900">
    <property type="entry name" value="GRX_bact"/>
</dbReference>
<dbReference type="PANTHER" id="PTHR45694:SF18">
    <property type="entry name" value="GLUTAREDOXIN-1-RELATED"/>
    <property type="match status" value="1"/>
</dbReference>
<comment type="caution">
    <text evidence="8">The sequence shown here is derived from an EMBL/GenBank/DDBJ whole genome shotgun (WGS) entry which is preliminary data.</text>
</comment>
<dbReference type="InterPro" id="IPR036249">
    <property type="entry name" value="Thioredoxin-like_sf"/>
</dbReference>
<evidence type="ECO:0000256" key="3">
    <source>
        <dbReference type="ARBA" id="ARBA00022982"/>
    </source>
</evidence>
<evidence type="ECO:0000313" key="9">
    <source>
        <dbReference type="Proteomes" id="UP000029443"/>
    </source>
</evidence>
<evidence type="ECO:0000256" key="6">
    <source>
        <dbReference type="RuleBase" id="RU364065"/>
    </source>
</evidence>